<dbReference type="AlphaFoldDB" id="A0A812R9H9"/>
<evidence type="ECO:0000256" key="1">
    <source>
        <dbReference type="ARBA" id="ARBA00004141"/>
    </source>
</evidence>
<dbReference type="EMBL" id="CAJNDS010002313">
    <property type="protein sequence ID" value="CAE7426750.1"/>
    <property type="molecule type" value="Genomic_DNA"/>
</dbReference>
<name>A0A812R9H9_9DINO</name>
<dbReference type="Proteomes" id="UP000604046">
    <property type="component" value="Unassembled WGS sequence"/>
</dbReference>
<comment type="subcellular location">
    <subcellularLocation>
        <location evidence="1">Membrane</location>
        <topology evidence="1">Multi-pass membrane protein</topology>
    </subcellularLocation>
</comment>
<reference evidence="6" key="1">
    <citation type="submission" date="2021-02" db="EMBL/GenBank/DDBJ databases">
        <authorList>
            <person name="Dougan E. K."/>
            <person name="Rhodes N."/>
            <person name="Thang M."/>
            <person name="Chan C."/>
        </authorList>
    </citation>
    <scope>NUCLEOTIDE SEQUENCE</scope>
</reference>
<dbReference type="InterPro" id="IPR000537">
    <property type="entry name" value="UbiA_prenyltransferase"/>
</dbReference>
<protein>
    <recommendedName>
        <fullName evidence="8">Prenyltransferase</fullName>
    </recommendedName>
</protein>
<dbReference type="GO" id="GO:0016765">
    <property type="term" value="F:transferase activity, transferring alkyl or aryl (other than methyl) groups"/>
    <property type="evidence" value="ECO:0007669"/>
    <property type="project" value="InterPro"/>
</dbReference>
<evidence type="ECO:0000256" key="5">
    <source>
        <dbReference type="SAM" id="Phobius"/>
    </source>
</evidence>
<keyword evidence="2 5" id="KW-0812">Transmembrane</keyword>
<dbReference type="GO" id="GO:0016020">
    <property type="term" value="C:membrane"/>
    <property type="evidence" value="ECO:0007669"/>
    <property type="project" value="UniProtKB-SubCell"/>
</dbReference>
<feature type="transmembrane region" description="Helical" evidence="5">
    <location>
        <begin position="180"/>
        <end position="201"/>
    </location>
</feature>
<evidence type="ECO:0008006" key="8">
    <source>
        <dbReference type="Google" id="ProtNLM"/>
    </source>
</evidence>
<keyword evidence="3 5" id="KW-1133">Transmembrane helix</keyword>
<dbReference type="Pfam" id="PF01040">
    <property type="entry name" value="UbiA"/>
    <property type="match status" value="1"/>
</dbReference>
<evidence type="ECO:0000313" key="6">
    <source>
        <dbReference type="EMBL" id="CAE7426750.1"/>
    </source>
</evidence>
<feature type="non-terminal residue" evidence="6">
    <location>
        <position position="229"/>
    </location>
</feature>
<comment type="caution">
    <text evidence="6">The sequence shown here is derived from an EMBL/GenBank/DDBJ whole genome shotgun (WGS) entry which is preliminary data.</text>
</comment>
<feature type="transmembrane region" description="Helical" evidence="5">
    <location>
        <begin position="12"/>
        <end position="29"/>
    </location>
</feature>
<keyword evidence="7" id="KW-1185">Reference proteome</keyword>
<accession>A0A812R9H9</accession>
<evidence type="ECO:0000256" key="4">
    <source>
        <dbReference type="ARBA" id="ARBA00023136"/>
    </source>
</evidence>
<proteinExistence type="predicted"/>
<evidence type="ECO:0000256" key="2">
    <source>
        <dbReference type="ARBA" id="ARBA00022692"/>
    </source>
</evidence>
<sequence length="229" mass="25955">QKYHLLTTLPFWLGLLYVLFPLNLLVYGLNDYTDVELDANNDRKGNFMYGAKCSQKQLRDLPRIMAILNVLPVIVLALVSGRWLALALWLPLAVFINVAYNVEPLRLSSKGPFELPCVISGFACVTLLASIVNDLPWPPCGYWAHMTCLVLRTQLWTEFLDFDPDAACNRRTTSTLIGKAWSKALVVILLATEALVTWYFFEDYLMRFFSISGTPNSALLPFLRPRSSE</sequence>
<dbReference type="OrthoDB" id="438596at2759"/>
<evidence type="ECO:0000313" key="7">
    <source>
        <dbReference type="Proteomes" id="UP000604046"/>
    </source>
</evidence>
<evidence type="ECO:0000256" key="3">
    <source>
        <dbReference type="ARBA" id="ARBA00022989"/>
    </source>
</evidence>
<gene>
    <name evidence="6" type="ORF">SNAT2548_LOCUS23224</name>
</gene>
<organism evidence="6 7">
    <name type="scientific">Symbiodinium natans</name>
    <dbReference type="NCBI Taxonomy" id="878477"/>
    <lineage>
        <taxon>Eukaryota</taxon>
        <taxon>Sar</taxon>
        <taxon>Alveolata</taxon>
        <taxon>Dinophyceae</taxon>
        <taxon>Suessiales</taxon>
        <taxon>Symbiodiniaceae</taxon>
        <taxon>Symbiodinium</taxon>
    </lineage>
</organism>
<keyword evidence="4 5" id="KW-0472">Membrane</keyword>
<feature type="transmembrane region" description="Helical" evidence="5">
    <location>
        <begin position="61"/>
        <end position="78"/>
    </location>
</feature>